<dbReference type="Proteomes" id="UP001147782">
    <property type="component" value="Unassembled WGS sequence"/>
</dbReference>
<proteinExistence type="predicted"/>
<accession>A0A9W9V4Y7</accession>
<evidence type="ECO:0000259" key="1">
    <source>
        <dbReference type="Pfam" id="PF11001"/>
    </source>
</evidence>
<dbReference type="AlphaFoldDB" id="A0A9W9V4Y7"/>
<keyword evidence="3" id="KW-1185">Reference proteome</keyword>
<dbReference type="InterPro" id="IPR047092">
    <property type="entry name" value="AFUB_07903/YDR124W-like_hel"/>
</dbReference>
<sequence length="233" mass="27556">MYRLMSQQRSSKYGDLEAYALLRSRRTRVATQPGQRLPIRKQTKDLYYWQPQSFQAHYPDLELLDTSLNALPKRLTCDEDSLPMQDPAAMVHVYERAFENLQQANCRVLAKAYIKMLEPRKQVNYPYNGRRSVGGRKVQFDPEVTKPPWWPSQVRHHEPDHLKKAERIRLLIHIVRELHTSHGITVDTLKAADRSIRDKIRPRSRLQFLEEMYSIREVEERLISRQTGNTFTT</sequence>
<dbReference type="InterPro" id="IPR021264">
    <property type="entry name" value="AFUB_079030/YDR124W-like"/>
</dbReference>
<dbReference type="EMBL" id="JAPZBS010000007">
    <property type="protein sequence ID" value="KAJ5367884.1"/>
    <property type="molecule type" value="Genomic_DNA"/>
</dbReference>
<protein>
    <recommendedName>
        <fullName evidence="1">Subtelomeric hrmA-associated cluster protein AFUB-079030/YDR124W-like helical bundle domain-containing protein</fullName>
    </recommendedName>
</protein>
<reference evidence="2" key="1">
    <citation type="submission" date="2022-11" db="EMBL/GenBank/DDBJ databases">
        <authorList>
            <person name="Petersen C."/>
        </authorList>
    </citation>
    <scope>NUCLEOTIDE SEQUENCE</scope>
    <source>
        <strain evidence="2">IBT 29864</strain>
    </source>
</reference>
<dbReference type="RefSeq" id="XP_056552626.1">
    <property type="nucleotide sequence ID" value="XM_056700563.1"/>
</dbReference>
<organism evidence="2 3">
    <name type="scientific">Penicillium cataractarum</name>
    <dbReference type="NCBI Taxonomy" id="2100454"/>
    <lineage>
        <taxon>Eukaryota</taxon>
        <taxon>Fungi</taxon>
        <taxon>Dikarya</taxon>
        <taxon>Ascomycota</taxon>
        <taxon>Pezizomycotina</taxon>
        <taxon>Eurotiomycetes</taxon>
        <taxon>Eurotiomycetidae</taxon>
        <taxon>Eurotiales</taxon>
        <taxon>Aspergillaceae</taxon>
        <taxon>Penicillium</taxon>
    </lineage>
</organism>
<feature type="domain" description="Subtelomeric hrmA-associated cluster protein AFUB-079030/YDR124W-like helical bundle" evidence="1">
    <location>
        <begin position="84"/>
        <end position="217"/>
    </location>
</feature>
<name>A0A9W9V4Y7_9EURO</name>
<dbReference type="OrthoDB" id="5338458at2759"/>
<evidence type="ECO:0000313" key="3">
    <source>
        <dbReference type="Proteomes" id="UP001147782"/>
    </source>
</evidence>
<comment type="caution">
    <text evidence="2">The sequence shown here is derived from an EMBL/GenBank/DDBJ whole genome shotgun (WGS) entry which is preliminary data.</text>
</comment>
<dbReference type="PANTHER" id="PTHR36102">
    <property type="entry name" value="CHROMOSOME 10, WHOLE GENOME SHOTGUN SEQUENCE"/>
    <property type="match status" value="1"/>
</dbReference>
<dbReference type="PANTHER" id="PTHR36102:SF1">
    <property type="entry name" value="YDR124W-LIKE HELICAL BUNDLE DOMAIN-CONTAINING PROTEIN"/>
    <property type="match status" value="1"/>
</dbReference>
<evidence type="ECO:0000313" key="2">
    <source>
        <dbReference type="EMBL" id="KAJ5367884.1"/>
    </source>
</evidence>
<reference evidence="2" key="2">
    <citation type="journal article" date="2023" name="IMA Fungus">
        <title>Comparative genomic study of the Penicillium genus elucidates a diverse pangenome and 15 lateral gene transfer events.</title>
        <authorList>
            <person name="Petersen C."/>
            <person name="Sorensen T."/>
            <person name="Nielsen M.R."/>
            <person name="Sondergaard T.E."/>
            <person name="Sorensen J.L."/>
            <person name="Fitzpatrick D.A."/>
            <person name="Frisvad J.C."/>
            <person name="Nielsen K.L."/>
        </authorList>
    </citation>
    <scope>NUCLEOTIDE SEQUENCE</scope>
    <source>
        <strain evidence="2">IBT 29864</strain>
    </source>
</reference>
<dbReference type="GeneID" id="81439742"/>
<gene>
    <name evidence="2" type="ORF">N7496_007644</name>
</gene>
<dbReference type="Pfam" id="PF11001">
    <property type="entry name" value="AFUB_07903_YDR124W_hel"/>
    <property type="match status" value="1"/>
</dbReference>